<dbReference type="SUPFAM" id="SSF52833">
    <property type="entry name" value="Thioredoxin-like"/>
    <property type="match status" value="1"/>
</dbReference>
<accession>A0ABV9QA75</accession>
<evidence type="ECO:0000313" key="2">
    <source>
        <dbReference type="EMBL" id="MFC4788416.1"/>
    </source>
</evidence>
<dbReference type="Proteomes" id="UP001596001">
    <property type="component" value="Unassembled WGS sequence"/>
</dbReference>
<proteinExistence type="predicted"/>
<gene>
    <name evidence="2" type="ORF">ACFO6X_05385</name>
</gene>
<dbReference type="Pfam" id="PF00085">
    <property type="entry name" value="Thioredoxin"/>
    <property type="match status" value="1"/>
</dbReference>
<protein>
    <submittedName>
        <fullName evidence="2">Thioredoxin family protein</fullName>
    </submittedName>
</protein>
<keyword evidence="3" id="KW-1185">Reference proteome</keyword>
<dbReference type="Gene3D" id="3.40.30.10">
    <property type="entry name" value="Glutaredoxin"/>
    <property type="match status" value="1"/>
</dbReference>
<comment type="caution">
    <text evidence="2">The sequence shown here is derived from an EMBL/GenBank/DDBJ whole genome shotgun (WGS) entry which is preliminary data.</text>
</comment>
<dbReference type="InterPro" id="IPR036249">
    <property type="entry name" value="Thioredoxin-like_sf"/>
</dbReference>
<evidence type="ECO:0000313" key="3">
    <source>
        <dbReference type="Proteomes" id="UP001596001"/>
    </source>
</evidence>
<dbReference type="CDD" id="cd02947">
    <property type="entry name" value="TRX_family"/>
    <property type="match status" value="1"/>
</dbReference>
<dbReference type="InterPro" id="IPR013766">
    <property type="entry name" value="Thioredoxin_domain"/>
</dbReference>
<dbReference type="EMBL" id="JBHSHJ010000003">
    <property type="protein sequence ID" value="MFC4788416.1"/>
    <property type="molecule type" value="Genomic_DNA"/>
</dbReference>
<sequence>MPTSASIAPTHWVICLCAAWCRTCDAYVDVFNAAAVQHPHMRFVWVDVEDEADLLGDLDIETFPTLLLANTTQVCFLGPLPPQAGVLARMLASIPAPACIDPQAQLLFERLRAAHP</sequence>
<name>A0ABV9QA75_9BURK</name>
<reference evidence="3" key="1">
    <citation type="journal article" date="2019" name="Int. J. Syst. Evol. Microbiol.">
        <title>The Global Catalogue of Microorganisms (GCM) 10K type strain sequencing project: providing services to taxonomists for standard genome sequencing and annotation.</title>
        <authorList>
            <consortium name="The Broad Institute Genomics Platform"/>
            <consortium name="The Broad Institute Genome Sequencing Center for Infectious Disease"/>
            <person name="Wu L."/>
            <person name="Ma J."/>
        </authorList>
    </citation>
    <scope>NUCLEOTIDE SEQUENCE [LARGE SCALE GENOMIC DNA]</scope>
    <source>
        <strain evidence="3">CCUG 49452</strain>
    </source>
</reference>
<evidence type="ECO:0000259" key="1">
    <source>
        <dbReference type="Pfam" id="PF00085"/>
    </source>
</evidence>
<feature type="domain" description="Thioredoxin" evidence="1">
    <location>
        <begin position="10"/>
        <end position="73"/>
    </location>
</feature>
<organism evidence="2 3">
    <name type="scientific">Giesbergeria sinuosa</name>
    <dbReference type="NCBI Taxonomy" id="80883"/>
    <lineage>
        <taxon>Bacteria</taxon>
        <taxon>Pseudomonadati</taxon>
        <taxon>Pseudomonadota</taxon>
        <taxon>Betaproteobacteria</taxon>
        <taxon>Burkholderiales</taxon>
        <taxon>Comamonadaceae</taxon>
        <taxon>Giesbergeria</taxon>
    </lineage>
</organism>
<dbReference type="RefSeq" id="WP_382430823.1">
    <property type="nucleotide sequence ID" value="NZ_JBHSHJ010000003.1"/>
</dbReference>